<dbReference type="GeneID" id="31006615"/>
<evidence type="ECO:0000313" key="1">
    <source>
        <dbReference type="EMBL" id="OKL57983.1"/>
    </source>
</evidence>
<dbReference type="STRING" id="1441469.A0A225AFS0"/>
<dbReference type="RefSeq" id="XP_020118104.1">
    <property type="nucleotide sequence ID" value="XM_020269183.1"/>
</dbReference>
<proteinExistence type="predicted"/>
<dbReference type="Proteomes" id="UP000214365">
    <property type="component" value="Unassembled WGS sequence"/>
</dbReference>
<gene>
    <name evidence="1" type="ORF">UA08_06860</name>
</gene>
<protein>
    <recommendedName>
        <fullName evidence="3">F-box domain-containing protein</fullName>
    </recommendedName>
</protein>
<dbReference type="AlphaFoldDB" id="A0A225AFS0"/>
<evidence type="ECO:0000313" key="2">
    <source>
        <dbReference type="Proteomes" id="UP000214365"/>
    </source>
</evidence>
<comment type="caution">
    <text evidence="1">The sequence shown here is derived from an EMBL/GenBank/DDBJ whole genome shotgun (WGS) entry which is preliminary data.</text>
</comment>
<evidence type="ECO:0008006" key="3">
    <source>
        <dbReference type="Google" id="ProtNLM"/>
    </source>
</evidence>
<organism evidence="1 2">
    <name type="scientific">Talaromyces atroroseus</name>
    <dbReference type="NCBI Taxonomy" id="1441469"/>
    <lineage>
        <taxon>Eukaryota</taxon>
        <taxon>Fungi</taxon>
        <taxon>Dikarya</taxon>
        <taxon>Ascomycota</taxon>
        <taxon>Pezizomycotina</taxon>
        <taxon>Eurotiomycetes</taxon>
        <taxon>Eurotiomycetidae</taxon>
        <taxon>Eurotiales</taxon>
        <taxon>Trichocomaceae</taxon>
        <taxon>Talaromyces</taxon>
        <taxon>Talaromyces sect. Trachyspermi</taxon>
    </lineage>
</organism>
<dbReference type="EMBL" id="LFMY01000010">
    <property type="protein sequence ID" value="OKL57983.1"/>
    <property type="molecule type" value="Genomic_DNA"/>
</dbReference>
<keyword evidence="2" id="KW-1185">Reference proteome</keyword>
<name>A0A225AFS0_TALAT</name>
<dbReference type="OrthoDB" id="5421601at2759"/>
<reference evidence="1 2" key="1">
    <citation type="submission" date="2015-06" db="EMBL/GenBank/DDBJ databases">
        <title>Talaromyces atroroseus IBT 11181 draft genome.</title>
        <authorList>
            <person name="Rasmussen K.B."/>
            <person name="Rasmussen S."/>
            <person name="Petersen B."/>
            <person name="Sicheritz-Ponten T."/>
            <person name="Mortensen U.H."/>
            <person name="Thrane U."/>
        </authorList>
    </citation>
    <scope>NUCLEOTIDE SEQUENCE [LARGE SCALE GENOMIC DNA]</scope>
    <source>
        <strain evidence="1 2">IBT 11181</strain>
    </source>
</reference>
<accession>A0A225AFS0</accession>
<sequence>MAFTHLPNELLREIIILSLPESFENLALTCKEIFALCSPFIAHHSKLRLHFRRFRYGYRPRMKADMLVTRPYPLLSAYMFIAQIAIDPVVARHVQEADLYADSQPNRYCEKSFQKLKADACCEEKVMKLLADSSYLQEAGLDWREYYTTIKEDFYQRRYSQYAAAFLLTLLPNVKSFTLPWRWESLEATDKLIDAIILRARQASPPHGRASIAQVTAFTSTRSLHTTAAFLSLPQVRHLKCSQGFRPVNSQADSLSAYQHPRPLEKIEEIALVHATFDEESMAAFLSHTPCLKSLHYAHSSVRPFVLQDWDFCGVINAIGCQVGTHLVKLSITIDTLRDCVVRGKALMRGFQRLEKLQFPLEIAMSNLTASISTECEIKYPVFFLCDLVPASVSELSLLSRGKDQHERALEAMFHDFAANKKSQVPALQKIYLSHHRDADNAYKEQCAKVAIEAEEASVILHLRDDFAPLPEWNYKH</sequence>